<dbReference type="EMBL" id="CGCX01000862">
    <property type="protein sequence ID" value="CFR84699.1"/>
    <property type="molecule type" value="Genomic_DNA"/>
</dbReference>
<dbReference type="AlphaFoldDB" id="A0A654U1S7"/>
<feature type="region of interest" description="Disordered" evidence="1">
    <location>
        <begin position="1"/>
        <end position="40"/>
    </location>
</feature>
<evidence type="ECO:0000313" key="2">
    <source>
        <dbReference type="EMBL" id="CFR84699.1"/>
    </source>
</evidence>
<evidence type="ECO:0000313" key="3">
    <source>
        <dbReference type="Proteomes" id="UP000046680"/>
    </source>
</evidence>
<organism evidence="2 3">
    <name type="scientific">Mycobacterium tuberculosis</name>
    <dbReference type="NCBI Taxonomy" id="1773"/>
    <lineage>
        <taxon>Bacteria</taxon>
        <taxon>Bacillati</taxon>
        <taxon>Actinomycetota</taxon>
        <taxon>Actinomycetes</taxon>
        <taxon>Mycobacteriales</taxon>
        <taxon>Mycobacteriaceae</taxon>
        <taxon>Mycobacterium</taxon>
        <taxon>Mycobacterium tuberculosis complex</taxon>
    </lineage>
</organism>
<proteinExistence type="predicted"/>
<reference evidence="2 3" key="1">
    <citation type="submission" date="2015-03" db="EMBL/GenBank/DDBJ databases">
        <authorList>
            <consortium name="Pathogen Informatics"/>
        </authorList>
    </citation>
    <scope>NUCLEOTIDE SEQUENCE [LARGE SCALE GENOMIC DNA]</scope>
    <source>
        <strain evidence="2 3">C09601061</strain>
    </source>
</reference>
<sequence>MKSMSAGSQNFALPPANSFSGRLAQLSPPAASEPERVRVM</sequence>
<evidence type="ECO:0000256" key="1">
    <source>
        <dbReference type="SAM" id="MobiDB-lite"/>
    </source>
</evidence>
<gene>
    <name evidence="2" type="ORF">ERS007657_02301</name>
</gene>
<feature type="compositionally biased region" description="Polar residues" evidence="1">
    <location>
        <begin position="1"/>
        <end position="11"/>
    </location>
</feature>
<protein>
    <submittedName>
        <fullName evidence="2">Uncharacterized protein</fullName>
    </submittedName>
</protein>
<name>A0A654U1S7_MYCTX</name>
<dbReference type="Proteomes" id="UP000046680">
    <property type="component" value="Unassembled WGS sequence"/>
</dbReference>
<accession>A0A654U1S7</accession>